<organism evidence="11 12">
    <name type="scientific">Lentilactobacillus fungorum</name>
    <dbReference type="NCBI Taxonomy" id="2201250"/>
    <lineage>
        <taxon>Bacteria</taxon>
        <taxon>Bacillati</taxon>
        <taxon>Bacillota</taxon>
        <taxon>Bacilli</taxon>
        <taxon>Lactobacillales</taxon>
        <taxon>Lactobacillaceae</taxon>
        <taxon>Lentilactobacillus</taxon>
    </lineage>
</organism>
<sequence>MKVIHGGNREKIAAQLGFSADEMLDFSANINPLGLSKRLLPVLTNALSQVIYYPNPEYPALKRSIADHFNVSKDDVMVGNGAVQMIFDMANAVNAQHALVLAPTFGEYERSFNRSNMTTDHYGLAQATGFELDVADLLATLKAKPQIDLICLCNPNNPTGTMVKPTEMLQIADFCRKNHKWLIIDEAFMDFVDHDQWSFVTHLSAQLPVMVLRSATKFFAIPGLRLGFAITKNLALKAAWQAQAEPWSVNTLADQFGQHMYDDQHYIEQTYDWLTREKAYLWAGLQQLPNVHAYESAANYYLLKSDVPNLREKLWQRRIMIRSCADYVGLGQDYYRVAVRAHSENTQLLAALKAICSNPVS</sequence>
<comment type="function">
    <text evidence="2">Decarboxylates L-threonine-O-3-phosphate to yield (R)-1-amino-2-propanol O-2-phosphate, the precursor for the linkage between the nucleotide loop and the corrin ring in cobalamin.</text>
</comment>
<comment type="catalytic activity">
    <reaction evidence="9">
        <text>O-phospho-L-threonine + H(+) = (R)-1-aminopropan-2-yl phosphate + CO2</text>
        <dbReference type="Rhea" id="RHEA:11492"/>
        <dbReference type="ChEBI" id="CHEBI:15378"/>
        <dbReference type="ChEBI" id="CHEBI:16526"/>
        <dbReference type="ChEBI" id="CHEBI:58563"/>
        <dbReference type="ChEBI" id="CHEBI:58675"/>
        <dbReference type="EC" id="4.1.1.81"/>
    </reaction>
</comment>
<keyword evidence="7" id="KW-0456">Lyase</keyword>
<dbReference type="RefSeq" id="WP_203629715.1">
    <property type="nucleotide sequence ID" value="NZ_BNJR01000011.1"/>
</dbReference>
<dbReference type="CDD" id="cd00609">
    <property type="entry name" value="AAT_like"/>
    <property type="match status" value="1"/>
</dbReference>
<comment type="pathway">
    <text evidence="3">Cofactor biosynthesis; adenosylcobalamin biosynthesis.</text>
</comment>
<dbReference type="PANTHER" id="PTHR42885">
    <property type="entry name" value="HISTIDINOL-PHOSPHATE AMINOTRANSFERASE-RELATED"/>
    <property type="match status" value="1"/>
</dbReference>
<name>A0ABQ3VXN9_9LACO</name>
<dbReference type="InterPro" id="IPR005860">
    <property type="entry name" value="CobD"/>
</dbReference>
<dbReference type="EC" id="4.1.1.81" evidence="4"/>
<evidence type="ECO:0000256" key="7">
    <source>
        <dbReference type="ARBA" id="ARBA00023239"/>
    </source>
</evidence>
<comment type="caution">
    <text evidence="11">The sequence shown here is derived from an EMBL/GenBank/DDBJ whole genome shotgun (WGS) entry which is preliminary data.</text>
</comment>
<dbReference type="InterPro" id="IPR015424">
    <property type="entry name" value="PyrdxlP-dep_Trfase"/>
</dbReference>
<keyword evidence="6" id="KW-0663">Pyridoxal phosphate</keyword>
<evidence type="ECO:0000256" key="1">
    <source>
        <dbReference type="ARBA" id="ARBA00001933"/>
    </source>
</evidence>
<evidence type="ECO:0000256" key="2">
    <source>
        <dbReference type="ARBA" id="ARBA00003444"/>
    </source>
</evidence>
<evidence type="ECO:0000313" key="12">
    <source>
        <dbReference type="Proteomes" id="UP000604765"/>
    </source>
</evidence>
<dbReference type="InterPro" id="IPR004838">
    <property type="entry name" value="NHTrfase_class1_PyrdxlP-BS"/>
</dbReference>
<dbReference type="NCBIfam" id="TIGR01140">
    <property type="entry name" value="L_thr_O3P_dcar"/>
    <property type="match status" value="1"/>
</dbReference>
<dbReference type="PROSITE" id="PS00105">
    <property type="entry name" value="AA_TRANSFER_CLASS_1"/>
    <property type="match status" value="1"/>
</dbReference>
<evidence type="ECO:0000259" key="10">
    <source>
        <dbReference type="Pfam" id="PF00155"/>
    </source>
</evidence>
<keyword evidence="12" id="KW-1185">Reference proteome</keyword>
<proteinExistence type="predicted"/>
<protein>
    <recommendedName>
        <fullName evidence="4">threonine-phosphate decarboxylase</fullName>
        <ecNumber evidence="4">4.1.1.81</ecNumber>
    </recommendedName>
    <alternativeName>
        <fullName evidence="8">L-threonine-O-3-phosphate decarboxylase</fullName>
    </alternativeName>
</protein>
<comment type="cofactor">
    <cofactor evidence="1">
        <name>pyridoxal 5'-phosphate</name>
        <dbReference type="ChEBI" id="CHEBI:597326"/>
    </cofactor>
</comment>
<reference evidence="11 12" key="1">
    <citation type="journal article" date="2021" name="Int. J. Syst. Evol. Microbiol.">
        <title>Lentilactobacillus fungorum sp. nov., isolated from spent mushroom substrates.</title>
        <authorList>
            <person name="Tohno M."/>
            <person name="Tanizawa Y."/>
            <person name="Kojima Y."/>
            <person name="Sakamoto M."/>
            <person name="Ohkuma M."/>
            <person name="Kobayashi H."/>
        </authorList>
    </citation>
    <scope>NUCLEOTIDE SEQUENCE [LARGE SCALE GENOMIC DNA]</scope>
    <source>
        <strain evidence="11 12">YK48G</strain>
    </source>
</reference>
<dbReference type="SUPFAM" id="SSF53383">
    <property type="entry name" value="PLP-dependent transferases"/>
    <property type="match status" value="1"/>
</dbReference>
<gene>
    <name evidence="11" type="primary">cobD_2</name>
    <name evidence="11" type="ORF">YK48G_11000</name>
</gene>
<dbReference type="Pfam" id="PF00155">
    <property type="entry name" value="Aminotran_1_2"/>
    <property type="match status" value="1"/>
</dbReference>
<keyword evidence="5" id="KW-0169">Cobalamin biosynthesis</keyword>
<feature type="domain" description="Aminotransferase class I/classII large" evidence="10">
    <location>
        <begin position="22"/>
        <end position="355"/>
    </location>
</feature>
<evidence type="ECO:0000256" key="3">
    <source>
        <dbReference type="ARBA" id="ARBA00004953"/>
    </source>
</evidence>
<dbReference type="Gene3D" id="3.90.1150.10">
    <property type="entry name" value="Aspartate Aminotransferase, domain 1"/>
    <property type="match status" value="1"/>
</dbReference>
<evidence type="ECO:0000256" key="4">
    <source>
        <dbReference type="ARBA" id="ARBA00012285"/>
    </source>
</evidence>
<dbReference type="EMBL" id="BNJR01000011">
    <property type="protein sequence ID" value="GHP13675.1"/>
    <property type="molecule type" value="Genomic_DNA"/>
</dbReference>
<dbReference type="Proteomes" id="UP000604765">
    <property type="component" value="Unassembled WGS sequence"/>
</dbReference>
<evidence type="ECO:0000313" key="11">
    <source>
        <dbReference type="EMBL" id="GHP13675.1"/>
    </source>
</evidence>
<evidence type="ECO:0000256" key="9">
    <source>
        <dbReference type="ARBA" id="ARBA00048531"/>
    </source>
</evidence>
<dbReference type="InterPro" id="IPR015421">
    <property type="entry name" value="PyrdxlP-dep_Trfase_major"/>
</dbReference>
<dbReference type="PANTHER" id="PTHR42885:SF1">
    <property type="entry name" value="THREONINE-PHOSPHATE DECARBOXYLASE"/>
    <property type="match status" value="1"/>
</dbReference>
<dbReference type="Gene3D" id="3.40.640.10">
    <property type="entry name" value="Type I PLP-dependent aspartate aminotransferase-like (Major domain)"/>
    <property type="match status" value="1"/>
</dbReference>
<accession>A0ABQ3VXN9</accession>
<evidence type="ECO:0000256" key="6">
    <source>
        <dbReference type="ARBA" id="ARBA00022898"/>
    </source>
</evidence>
<dbReference type="InterPro" id="IPR015422">
    <property type="entry name" value="PyrdxlP-dep_Trfase_small"/>
</dbReference>
<dbReference type="InterPro" id="IPR004839">
    <property type="entry name" value="Aminotransferase_I/II_large"/>
</dbReference>
<evidence type="ECO:0000256" key="5">
    <source>
        <dbReference type="ARBA" id="ARBA00022573"/>
    </source>
</evidence>
<evidence type="ECO:0000256" key="8">
    <source>
        <dbReference type="ARBA" id="ARBA00029996"/>
    </source>
</evidence>